<evidence type="ECO:0000256" key="1">
    <source>
        <dbReference type="ARBA" id="ARBA00010923"/>
    </source>
</evidence>
<dbReference type="PATRIC" id="fig|507626.3.peg.2413"/>
<protein>
    <submittedName>
        <fullName evidence="6">Type-1 restriction enzyme EcoKI specificity protein</fullName>
    </submittedName>
</protein>
<dbReference type="Pfam" id="PF01420">
    <property type="entry name" value="Methylase_S"/>
    <property type="match status" value="2"/>
</dbReference>
<dbReference type="RefSeq" id="WP_066449443.1">
    <property type="nucleotide sequence ID" value="NZ_CP014226.1"/>
</dbReference>
<dbReference type="REBASE" id="137726">
    <property type="entry name" value="S.Hch83ORF2419P"/>
</dbReference>
<feature type="region of interest" description="Disordered" evidence="4">
    <location>
        <begin position="476"/>
        <end position="495"/>
    </location>
</feature>
<dbReference type="OrthoDB" id="398435at2"/>
<sequence length="495" mass="55843">MSERVLPKGWVETTLGQIVEYGKAEKATREQVDNDTWVLELEDIEKSSSKIIRRLSFSQRQFKSTKNRFRKGDVLYGKLRPYLDKVVMAERDGVCTTEIVPLDARPHLDNRYLFYWLKSSNFLSYVNEVGYGVNMPRLGTKDGKTAPLVLAPREEQKAIADKLDELLAQVNNLKARLDGIPVILKRFRQSVLVAAVSGRLTSDWRSAMPHVKRQSLDEIYSYWEEKLCSEGRRFKRPKLSPPGEGGGTLPDCWVKTQLGYVFSVYVGATPSRSEPGFWNGNIPWVSSAEVAFCRICDTKENITQEGLRSASTELHPKGTVMLAMIGQGKTRGQPAILNIEACHNQNTAALEVPEGFCVSEFLYYYLCEKYEETRMVGGGNNQMALNKKKVQELPFPLPPLEEQAEIVRRVDQLFAFADQVEQQVKNAQARVDKLTQSILAKAFRGELTAEWRAENPELISGENSAEALLERIKVEKAKQNPASKSRKKKTAETAG</sequence>
<dbReference type="EMBL" id="CP014226">
    <property type="protein sequence ID" value="AMD01478.1"/>
    <property type="molecule type" value="Genomic_DNA"/>
</dbReference>
<gene>
    <name evidence="6" type="primary">hsdS</name>
    <name evidence="6" type="ORF">LOKO_02418</name>
</gene>
<dbReference type="PANTHER" id="PTHR43140:SF1">
    <property type="entry name" value="TYPE I RESTRICTION ENZYME ECOKI SPECIFICITY SUBUNIT"/>
    <property type="match status" value="1"/>
</dbReference>
<dbReference type="InterPro" id="IPR051212">
    <property type="entry name" value="Type-I_RE_S_subunit"/>
</dbReference>
<feature type="domain" description="Type I restriction modification DNA specificity" evidence="5">
    <location>
        <begin position="7"/>
        <end position="176"/>
    </location>
</feature>
<dbReference type="GO" id="GO:0009307">
    <property type="term" value="P:DNA restriction-modification system"/>
    <property type="evidence" value="ECO:0007669"/>
    <property type="project" value="UniProtKB-KW"/>
</dbReference>
<reference evidence="6 7" key="1">
    <citation type="journal article" date="2016" name="Genome Announc.">
        <title>Draft Genome Sequence of 'Halomonas chromatireducens' Strain AGD 8-3, a Haloalkaliphilic Chromate- and Selenite-Reducing Gammaproteobacterium.</title>
        <authorList>
            <person name="Sharko F.S."/>
            <person name="Shapovalova A.A."/>
            <person name="Tsygankova S.V."/>
            <person name="Komova A.V."/>
            <person name="Boulygina E.S."/>
            <person name="Teslyuk A.B."/>
            <person name="Gotovtsev P.M."/>
            <person name="Namsaraev Z.B."/>
            <person name="Khijniak T.V."/>
            <person name="Nedoluzhko A.V."/>
            <person name="Vasilov R.G."/>
        </authorList>
    </citation>
    <scope>NUCLEOTIDE SEQUENCE [LARGE SCALE GENOMIC DNA]</scope>
    <source>
        <strain evidence="6 7">AGD 8-3</strain>
    </source>
</reference>
<evidence type="ECO:0000313" key="6">
    <source>
        <dbReference type="EMBL" id="AMD01478.1"/>
    </source>
</evidence>
<comment type="similarity">
    <text evidence="1">Belongs to the type-I restriction system S methylase family.</text>
</comment>
<dbReference type="STRING" id="507626.LOKO_02418"/>
<dbReference type="InterPro" id="IPR044946">
    <property type="entry name" value="Restrct_endonuc_typeI_TRD_sf"/>
</dbReference>
<dbReference type="GO" id="GO:0003677">
    <property type="term" value="F:DNA binding"/>
    <property type="evidence" value="ECO:0007669"/>
    <property type="project" value="UniProtKB-KW"/>
</dbReference>
<dbReference type="SUPFAM" id="SSF116734">
    <property type="entry name" value="DNA methylase specificity domain"/>
    <property type="match status" value="2"/>
</dbReference>
<feature type="domain" description="Type I restriction modification DNA specificity" evidence="5">
    <location>
        <begin position="251"/>
        <end position="426"/>
    </location>
</feature>
<evidence type="ECO:0000256" key="3">
    <source>
        <dbReference type="ARBA" id="ARBA00023125"/>
    </source>
</evidence>
<proteinExistence type="inferred from homology"/>
<name>A0A125R091_9GAMM</name>
<evidence type="ECO:0000313" key="7">
    <source>
        <dbReference type="Proteomes" id="UP000063387"/>
    </source>
</evidence>
<dbReference type="CDD" id="cd17247">
    <property type="entry name" value="RMtype1_S_Eco2747I-TRD2-CR2_like"/>
    <property type="match status" value="1"/>
</dbReference>
<dbReference type="InterPro" id="IPR000055">
    <property type="entry name" value="Restrct_endonuc_typeI_TRD"/>
</dbReference>
<accession>A0A125R091</accession>
<dbReference type="KEGG" id="hco:LOKO_02418"/>
<keyword evidence="2" id="KW-0680">Restriction system</keyword>
<dbReference type="AlphaFoldDB" id="A0A125R091"/>
<organism evidence="6 7">
    <name type="scientific">Halomonas chromatireducens</name>
    <dbReference type="NCBI Taxonomy" id="507626"/>
    <lineage>
        <taxon>Bacteria</taxon>
        <taxon>Pseudomonadati</taxon>
        <taxon>Pseudomonadota</taxon>
        <taxon>Gammaproteobacteria</taxon>
        <taxon>Oceanospirillales</taxon>
        <taxon>Halomonadaceae</taxon>
        <taxon>Halomonas</taxon>
    </lineage>
</organism>
<evidence type="ECO:0000256" key="2">
    <source>
        <dbReference type="ARBA" id="ARBA00022747"/>
    </source>
</evidence>
<keyword evidence="3" id="KW-0238">DNA-binding</keyword>
<evidence type="ECO:0000256" key="4">
    <source>
        <dbReference type="SAM" id="MobiDB-lite"/>
    </source>
</evidence>
<reference evidence="6 7" key="2">
    <citation type="submission" date="2016-02" db="EMBL/GenBank/DDBJ databases">
        <authorList>
            <person name="Wen L."/>
            <person name="He K."/>
            <person name="Yang H."/>
        </authorList>
    </citation>
    <scope>NUCLEOTIDE SEQUENCE [LARGE SCALE GENOMIC DNA]</scope>
    <source>
        <strain evidence="6 7">AGD 8-3</strain>
    </source>
</reference>
<dbReference type="Proteomes" id="UP000063387">
    <property type="component" value="Chromosome"/>
</dbReference>
<dbReference type="PANTHER" id="PTHR43140">
    <property type="entry name" value="TYPE-1 RESTRICTION ENZYME ECOKI SPECIFICITY PROTEIN"/>
    <property type="match status" value="1"/>
</dbReference>
<dbReference type="Gene3D" id="3.90.220.20">
    <property type="entry name" value="DNA methylase specificity domains"/>
    <property type="match status" value="2"/>
</dbReference>
<keyword evidence="7" id="KW-1185">Reference proteome</keyword>
<evidence type="ECO:0000259" key="5">
    <source>
        <dbReference type="Pfam" id="PF01420"/>
    </source>
</evidence>